<evidence type="ECO:0000256" key="1">
    <source>
        <dbReference type="SAM" id="MobiDB-lite"/>
    </source>
</evidence>
<protein>
    <submittedName>
        <fullName evidence="2">Uncharacterized protein</fullName>
    </submittedName>
</protein>
<dbReference type="Proteomes" id="UP000053923">
    <property type="component" value="Unassembled WGS sequence"/>
</dbReference>
<evidence type="ECO:0000313" key="2">
    <source>
        <dbReference type="EMBL" id="KUL43654.1"/>
    </source>
</evidence>
<feature type="compositionally biased region" description="Low complexity" evidence="1">
    <location>
        <begin position="50"/>
        <end position="59"/>
    </location>
</feature>
<organism evidence="2 3">
    <name type="scientific">Streptomyces regalis</name>
    <dbReference type="NCBI Taxonomy" id="68262"/>
    <lineage>
        <taxon>Bacteria</taxon>
        <taxon>Bacillati</taxon>
        <taxon>Actinomycetota</taxon>
        <taxon>Actinomycetes</taxon>
        <taxon>Kitasatosporales</taxon>
        <taxon>Streptomycetaceae</taxon>
        <taxon>Streptomyces</taxon>
    </lineage>
</organism>
<comment type="caution">
    <text evidence="2">The sequence shown here is derived from an EMBL/GenBank/DDBJ whole genome shotgun (WGS) entry which is preliminary data.</text>
</comment>
<dbReference type="EMBL" id="LLZG01000033">
    <property type="protein sequence ID" value="KUL43654.1"/>
    <property type="molecule type" value="Genomic_DNA"/>
</dbReference>
<reference evidence="3" key="1">
    <citation type="submission" date="2015-10" db="EMBL/GenBank/DDBJ databases">
        <authorList>
            <person name="Ju K.-S."/>
            <person name="Doroghazi J.R."/>
            <person name="Metcalf W.W."/>
        </authorList>
    </citation>
    <scope>NUCLEOTIDE SEQUENCE [LARGE SCALE GENOMIC DNA]</scope>
    <source>
        <strain evidence="3">NRRL 3151</strain>
    </source>
</reference>
<dbReference type="AlphaFoldDB" id="A0A0X3VGD2"/>
<feature type="compositionally biased region" description="Basic and acidic residues" evidence="1">
    <location>
        <begin position="30"/>
        <end position="47"/>
    </location>
</feature>
<gene>
    <name evidence="2" type="ORF">ADL12_07125</name>
</gene>
<accession>A0A0X3VGD2</accession>
<name>A0A0X3VGD2_9ACTN</name>
<sequence length="113" mass="12674">MRTLSGHCDRSPYGSFRRLQALTLHRVEQYMASDRRSTPTTHRDPHSGHSASPAPFRAAARSRRSRRSFRHCLARHADEQNSALGWVSGLNRSPQPRQILSPARPASSDTESA</sequence>
<feature type="compositionally biased region" description="Basic residues" evidence="1">
    <location>
        <begin position="60"/>
        <end position="69"/>
    </location>
</feature>
<proteinExistence type="predicted"/>
<dbReference type="RefSeq" id="WP_062699713.1">
    <property type="nucleotide sequence ID" value="NZ_LLZG01000033.1"/>
</dbReference>
<evidence type="ECO:0000313" key="3">
    <source>
        <dbReference type="Proteomes" id="UP000053923"/>
    </source>
</evidence>
<feature type="region of interest" description="Disordered" evidence="1">
    <location>
        <begin position="83"/>
        <end position="113"/>
    </location>
</feature>
<keyword evidence="3" id="KW-1185">Reference proteome</keyword>
<feature type="region of interest" description="Disordered" evidence="1">
    <location>
        <begin position="30"/>
        <end position="69"/>
    </location>
</feature>